<evidence type="ECO:0000256" key="3">
    <source>
        <dbReference type="ARBA" id="ARBA00022691"/>
    </source>
</evidence>
<dbReference type="InterPro" id="IPR019874">
    <property type="entry name" value="RF_methyltr_PrmC"/>
</dbReference>
<feature type="region of interest" description="Disordered" evidence="6">
    <location>
        <begin position="260"/>
        <end position="300"/>
    </location>
</feature>
<evidence type="ECO:0000256" key="2">
    <source>
        <dbReference type="ARBA" id="ARBA00022679"/>
    </source>
</evidence>
<dbReference type="PATRIC" id="fig|584657.3.peg.2163"/>
<dbReference type="NCBIfam" id="TIGR03534">
    <property type="entry name" value="RF_mod_PrmC"/>
    <property type="match status" value="1"/>
</dbReference>
<comment type="catalytic activity">
    <reaction evidence="4 5">
        <text>L-glutaminyl-[peptide chain release factor] + S-adenosyl-L-methionine = N(5)-methyl-L-glutaminyl-[peptide chain release factor] + S-adenosyl-L-homocysteine + H(+)</text>
        <dbReference type="Rhea" id="RHEA:42896"/>
        <dbReference type="Rhea" id="RHEA-COMP:10271"/>
        <dbReference type="Rhea" id="RHEA-COMP:10272"/>
        <dbReference type="ChEBI" id="CHEBI:15378"/>
        <dbReference type="ChEBI" id="CHEBI:30011"/>
        <dbReference type="ChEBI" id="CHEBI:57856"/>
        <dbReference type="ChEBI" id="CHEBI:59789"/>
        <dbReference type="ChEBI" id="CHEBI:61891"/>
        <dbReference type="EC" id="2.1.1.297"/>
    </reaction>
</comment>
<keyword evidence="3 5" id="KW-0949">S-adenosyl-L-methionine</keyword>
<dbReference type="CDD" id="cd02440">
    <property type="entry name" value="AdoMet_MTases"/>
    <property type="match status" value="1"/>
</dbReference>
<evidence type="ECO:0000256" key="6">
    <source>
        <dbReference type="SAM" id="MobiDB-lite"/>
    </source>
</evidence>
<dbReference type="InterPro" id="IPR029063">
    <property type="entry name" value="SAM-dependent_MTases_sf"/>
</dbReference>
<dbReference type="PANTHER" id="PTHR18895:SF74">
    <property type="entry name" value="MTRF1L RELEASE FACTOR GLUTAMINE METHYLTRANSFERASE"/>
    <property type="match status" value="1"/>
</dbReference>
<dbReference type="Gene3D" id="1.10.8.10">
    <property type="entry name" value="DNA helicase RuvA subunit, C-terminal domain"/>
    <property type="match status" value="1"/>
</dbReference>
<comment type="function">
    <text evidence="5">Methylates the class 1 translation termination release factors RF1/PrfA and RF2/PrfB on the glutamine residue of the universally conserved GGQ motif.</text>
</comment>
<feature type="binding site" evidence="5">
    <location>
        <begin position="196"/>
        <end position="199"/>
    </location>
    <ligand>
        <name>substrate</name>
    </ligand>
</feature>
<dbReference type="Gene3D" id="3.40.50.150">
    <property type="entry name" value="Vaccinia Virus protein VP39"/>
    <property type="match status" value="1"/>
</dbReference>
<dbReference type="InterPro" id="IPR050320">
    <property type="entry name" value="N5-glutamine_MTase"/>
</dbReference>
<feature type="binding site" evidence="5">
    <location>
        <position position="151"/>
    </location>
    <ligand>
        <name>S-adenosyl-L-methionine</name>
        <dbReference type="ChEBI" id="CHEBI:59789"/>
    </ligand>
</feature>
<keyword evidence="10" id="KW-1185">Reference proteome</keyword>
<dbReference type="EC" id="2.1.1.297" evidence="5"/>
<organism evidence="9 10">
    <name type="scientific">Intrasporangium chromatireducens Q5-1</name>
    <dbReference type="NCBI Taxonomy" id="584657"/>
    <lineage>
        <taxon>Bacteria</taxon>
        <taxon>Bacillati</taxon>
        <taxon>Actinomycetota</taxon>
        <taxon>Actinomycetes</taxon>
        <taxon>Micrococcales</taxon>
        <taxon>Intrasporangiaceae</taxon>
        <taxon>Intrasporangium</taxon>
    </lineage>
</organism>
<dbReference type="EMBL" id="AWQS01000076">
    <property type="protein sequence ID" value="EWT05927.1"/>
    <property type="molecule type" value="Genomic_DNA"/>
</dbReference>
<dbReference type="SUPFAM" id="SSF53335">
    <property type="entry name" value="S-adenosyl-L-methionine-dependent methyltransferases"/>
    <property type="match status" value="1"/>
</dbReference>
<feature type="domain" description="Methyltransferase small" evidence="7">
    <location>
        <begin position="121"/>
        <end position="199"/>
    </location>
</feature>
<evidence type="ECO:0000259" key="8">
    <source>
        <dbReference type="Pfam" id="PF17827"/>
    </source>
</evidence>
<dbReference type="NCBIfam" id="TIGR00536">
    <property type="entry name" value="hemK_fam"/>
    <property type="match status" value="1"/>
</dbReference>
<sequence length="300" mass="31376">MTDLRGLVRAGASTLAAVGIASPEVDALVLAAHVLGVDVAEARRRMVLGGDLPAGFEDAYAAELAERARRVPLQHLTGRAHFRRIALAVGPGVFVPRPETEVLVDLALAEIDRRHAGQGRGLRVVDLCTGSGAIALAIKDERPDVTVRALELSEEAFAWAEHNRTNLGLDVEISQGDATAPCFPGWRGAVDVVTVNPPYIPVGAVPVDPEVRDHDPDVALYGGSADGLAIPLRVASVAASLLRPGGLLLMEHADSQGDSLPAALGAAGPWADVTDTPDLSGRPRVTSARRRRDAGPNDAD</sequence>
<dbReference type="InterPro" id="IPR007848">
    <property type="entry name" value="Small_mtfrase_dom"/>
</dbReference>
<evidence type="ECO:0000259" key="7">
    <source>
        <dbReference type="Pfam" id="PF05175"/>
    </source>
</evidence>
<keyword evidence="2 5" id="KW-0808">Transferase</keyword>
<gene>
    <name evidence="5" type="primary">prmC</name>
    <name evidence="9" type="ORF">N864_00530</name>
</gene>
<evidence type="ECO:0000313" key="9">
    <source>
        <dbReference type="EMBL" id="EWT05927.1"/>
    </source>
</evidence>
<dbReference type="Proteomes" id="UP000019494">
    <property type="component" value="Unassembled WGS sequence"/>
</dbReference>
<dbReference type="OrthoDB" id="9800643at2"/>
<dbReference type="Pfam" id="PF17827">
    <property type="entry name" value="PrmC_N"/>
    <property type="match status" value="1"/>
</dbReference>
<feature type="domain" description="Release factor glutamine methyltransferase N-terminal" evidence="8">
    <location>
        <begin position="7"/>
        <end position="78"/>
    </location>
</feature>
<proteinExistence type="inferred from homology"/>
<evidence type="ECO:0000256" key="5">
    <source>
        <dbReference type="HAMAP-Rule" id="MF_02126"/>
    </source>
</evidence>
<dbReference type="InterPro" id="IPR004556">
    <property type="entry name" value="HemK-like"/>
</dbReference>
<comment type="caution">
    <text evidence="9">The sequence shown here is derived from an EMBL/GenBank/DDBJ whole genome shotgun (WGS) entry which is preliminary data.</text>
</comment>
<protein>
    <recommendedName>
        <fullName evidence="5">Release factor glutamine methyltransferase</fullName>
        <shortName evidence="5">RF MTase</shortName>
        <ecNumber evidence="5">2.1.1.297</ecNumber>
    </recommendedName>
    <alternativeName>
        <fullName evidence="5">N5-glutamine methyltransferase PrmC</fullName>
    </alternativeName>
    <alternativeName>
        <fullName evidence="5">Protein-(glutamine-N5) MTase PrmC</fullName>
    </alternativeName>
    <alternativeName>
        <fullName evidence="5">Protein-glutamine N-methyltransferase PrmC</fullName>
    </alternativeName>
</protein>
<accession>W9GLD5</accession>
<evidence type="ECO:0000256" key="4">
    <source>
        <dbReference type="ARBA" id="ARBA00048391"/>
    </source>
</evidence>
<keyword evidence="1 5" id="KW-0489">Methyltransferase</keyword>
<evidence type="ECO:0000313" key="10">
    <source>
        <dbReference type="Proteomes" id="UP000019494"/>
    </source>
</evidence>
<dbReference type="InterPro" id="IPR040758">
    <property type="entry name" value="PrmC_N"/>
</dbReference>
<evidence type="ECO:0000256" key="1">
    <source>
        <dbReference type="ARBA" id="ARBA00022603"/>
    </source>
</evidence>
<comment type="similarity">
    <text evidence="5">Belongs to the protein N5-glutamine methyltransferase family. PrmC subfamily.</text>
</comment>
<dbReference type="AlphaFoldDB" id="W9GLD5"/>
<dbReference type="GO" id="GO:0102559">
    <property type="term" value="F:peptide chain release factor N(5)-glutamine methyltransferase activity"/>
    <property type="evidence" value="ECO:0007669"/>
    <property type="project" value="UniProtKB-EC"/>
</dbReference>
<comment type="caution">
    <text evidence="5">Lacks conserved residue(s) required for the propagation of feature annotation.</text>
</comment>
<reference evidence="10" key="1">
    <citation type="submission" date="2013-08" db="EMBL/GenBank/DDBJ databases">
        <title>Intrasporangium oryzae NRRL B-24470.</title>
        <authorList>
            <person name="Liu H."/>
            <person name="Wang G."/>
        </authorList>
    </citation>
    <scope>NUCLEOTIDE SEQUENCE [LARGE SCALE GENOMIC DNA]</scope>
    <source>
        <strain evidence="10">Q5-1</strain>
    </source>
</reference>
<feature type="binding site" evidence="5">
    <location>
        <position position="196"/>
    </location>
    <ligand>
        <name>S-adenosyl-L-methionine</name>
        <dbReference type="ChEBI" id="CHEBI:59789"/>
    </ligand>
</feature>
<dbReference type="HAMAP" id="MF_02126">
    <property type="entry name" value="RF_methyltr_PrmC"/>
    <property type="match status" value="1"/>
</dbReference>
<name>W9GLD5_9MICO</name>
<dbReference type="Pfam" id="PF05175">
    <property type="entry name" value="MTS"/>
    <property type="match status" value="1"/>
</dbReference>
<dbReference type="RefSeq" id="WP_034716427.1">
    <property type="nucleotide sequence ID" value="NZ_AWQS01000076.1"/>
</dbReference>
<dbReference type="GO" id="GO:0032259">
    <property type="term" value="P:methylation"/>
    <property type="evidence" value="ECO:0007669"/>
    <property type="project" value="UniProtKB-KW"/>
</dbReference>
<dbReference type="PANTHER" id="PTHR18895">
    <property type="entry name" value="HEMK METHYLTRANSFERASE"/>
    <property type="match status" value="1"/>
</dbReference>
<feature type="compositionally biased region" description="Low complexity" evidence="6">
    <location>
        <begin position="260"/>
        <end position="269"/>
    </location>
</feature>